<evidence type="ECO:0000313" key="3">
    <source>
        <dbReference type="Proteomes" id="UP001083770"/>
    </source>
</evidence>
<dbReference type="Proteomes" id="UP001083770">
    <property type="component" value="Unassembled WGS sequence"/>
</dbReference>
<dbReference type="InterPro" id="IPR050464">
    <property type="entry name" value="Zeta_carotene_desat/Oxidored"/>
</dbReference>
<accession>A0ABT4LTP9</accession>
<evidence type="ECO:0000259" key="1">
    <source>
        <dbReference type="Pfam" id="PF01593"/>
    </source>
</evidence>
<dbReference type="Gene3D" id="1.10.405.20">
    <property type="match status" value="1"/>
</dbReference>
<evidence type="ECO:0000313" key="2">
    <source>
        <dbReference type="EMBL" id="MCZ4297748.1"/>
    </source>
</evidence>
<dbReference type="SUPFAM" id="SSF51905">
    <property type="entry name" value="FAD/NAD(P)-binding domain"/>
    <property type="match status" value="1"/>
</dbReference>
<dbReference type="InterPro" id="IPR036188">
    <property type="entry name" value="FAD/NAD-bd_sf"/>
</dbReference>
<dbReference type="Gene3D" id="3.50.50.60">
    <property type="entry name" value="FAD/NAD(P)-binding domain"/>
    <property type="match status" value="1"/>
</dbReference>
<proteinExistence type="predicted"/>
<organism evidence="2 3">
    <name type="scientific">Henriciella marina</name>
    <dbReference type="NCBI Taxonomy" id="453851"/>
    <lineage>
        <taxon>Bacteria</taxon>
        <taxon>Pseudomonadati</taxon>
        <taxon>Pseudomonadota</taxon>
        <taxon>Alphaproteobacteria</taxon>
        <taxon>Hyphomonadales</taxon>
        <taxon>Hyphomonadaceae</taxon>
        <taxon>Henriciella</taxon>
    </lineage>
</organism>
<reference evidence="2" key="1">
    <citation type="submission" date="2022-12" db="EMBL/GenBank/DDBJ databases">
        <title>Bacterial isolates from different developmental stages of Nematostella vectensis.</title>
        <authorList>
            <person name="Fraune S."/>
        </authorList>
    </citation>
    <scope>NUCLEOTIDE SEQUENCE</scope>
    <source>
        <strain evidence="2">G21632-S1</strain>
    </source>
</reference>
<gene>
    <name evidence="2" type="ORF">O4G74_06720</name>
</gene>
<protein>
    <submittedName>
        <fullName evidence="2">FAD-dependent oxidoreductase</fullName>
    </submittedName>
</protein>
<dbReference type="PRINTS" id="PR00419">
    <property type="entry name" value="ADXRDTASE"/>
</dbReference>
<dbReference type="InterPro" id="IPR002937">
    <property type="entry name" value="Amino_oxidase"/>
</dbReference>
<dbReference type="RefSeq" id="WP_269401875.1">
    <property type="nucleotide sequence ID" value="NZ_JAPWGW010000002.1"/>
</dbReference>
<dbReference type="Pfam" id="PF01593">
    <property type="entry name" value="Amino_oxidase"/>
    <property type="match status" value="1"/>
</dbReference>
<dbReference type="EMBL" id="JAPWGW010000002">
    <property type="protein sequence ID" value="MCZ4297748.1"/>
    <property type="molecule type" value="Genomic_DNA"/>
</dbReference>
<dbReference type="Gene3D" id="3.30.70.1990">
    <property type="match status" value="1"/>
</dbReference>
<sequence>MSSLKSVGIIGGGPAGLSIARMLKETGAFKPVVFEALSEPGGKSFTYYHGQNVVEMGTCYATFSHRITNRWMKELRMPMSPLGDQRFEGDDFMKFVKSGAGPALSLQVMRYWRDKQKLEAALKADEPPQAALDEAAMPIQDWLRARKLGKIENFMLRSTTNIAYGFIDEVPTVQALRWNDMNLIFTGLLKQLKMPEEGWTEFWRRIARDLDVRLNSRIGAIDRSGPRPALTVEDGTTHDFDLIVCAIPLDEFSRMTTATEIETRIAQSVDWNGYTTTLLAAEDWFTDVHVEAFKDSVVPGAARGQLLSARHDGFEPELGGDLYLAGQLTGDYTSSELQELLRAGVEKRGAHVTNVILQKMWKYFAQYRPEAISGGLLTDMRAIQGQNSTWYTGAIFSHEAVSHIVNFNADLVQKMHRRL</sequence>
<dbReference type="PANTHER" id="PTHR42923">
    <property type="entry name" value="PROTOPORPHYRINOGEN OXIDASE"/>
    <property type="match status" value="1"/>
</dbReference>
<keyword evidence="3" id="KW-1185">Reference proteome</keyword>
<comment type="caution">
    <text evidence="2">The sequence shown here is derived from an EMBL/GenBank/DDBJ whole genome shotgun (WGS) entry which is preliminary data.</text>
</comment>
<name>A0ABT4LTP9_9PROT</name>
<feature type="domain" description="Amine oxidase" evidence="1">
    <location>
        <begin position="15"/>
        <end position="285"/>
    </location>
</feature>